<evidence type="ECO:0008006" key="3">
    <source>
        <dbReference type="Google" id="ProtNLM"/>
    </source>
</evidence>
<gene>
    <name evidence="1" type="ORF">GSPATT00039097001</name>
</gene>
<proteinExistence type="predicted"/>
<name>A0CZ42_PARTE</name>
<dbReference type="HOGENOM" id="CLU_995564_0_0_1"/>
<reference evidence="1 2" key="1">
    <citation type="journal article" date="2006" name="Nature">
        <title>Global trends of whole-genome duplications revealed by the ciliate Paramecium tetraurelia.</title>
        <authorList>
            <consortium name="Genoscope"/>
            <person name="Aury J.-M."/>
            <person name="Jaillon O."/>
            <person name="Duret L."/>
            <person name="Noel B."/>
            <person name="Jubin C."/>
            <person name="Porcel B.M."/>
            <person name="Segurens B."/>
            <person name="Daubin V."/>
            <person name="Anthouard V."/>
            <person name="Aiach N."/>
            <person name="Arnaiz O."/>
            <person name="Billaut A."/>
            <person name="Beisson J."/>
            <person name="Blanc I."/>
            <person name="Bouhouche K."/>
            <person name="Camara F."/>
            <person name="Duharcourt S."/>
            <person name="Guigo R."/>
            <person name="Gogendeau D."/>
            <person name="Katinka M."/>
            <person name="Keller A.-M."/>
            <person name="Kissmehl R."/>
            <person name="Klotz C."/>
            <person name="Koll F."/>
            <person name="Le Moue A."/>
            <person name="Lepere C."/>
            <person name="Malinsky S."/>
            <person name="Nowacki M."/>
            <person name="Nowak J.K."/>
            <person name="Plattner H."/>
            <person name="Poulain J."/>
            <person name="Ruiz F."/>
            <person name="Serrano V."/>
            <person name="Zagulski M."/>
            <person name="Dessen P."/>
            <person name="Betermier M."/>
            <person name="Weissenbach J."/>
            <person name="Scarpelli C."/>
            <person name="Schachter V."/>
            <person name="Sperling L."/>
            <person name="Meyer E."/>
            <person name="Cohen J."/>
            <person name="Wincker P."/>
        </authorList>
    </citation>
    <scope>NUCLEOTIDE SEQUENCE [LARGE SCALE GENOMIC DNA]</scope>
    <source>
        <strain evidence="1 2">Stock d4-2</strain>
    </source>
</reference>
<dbReference type="PANTHER" id="PTHR39767">
    <property type="entry name" value="CALCIUM/CALMODULIN-BINDING MEMBRANE PROTEIN PCM4-RELATED"/>
    <property type="match status" value="1"/>
</dbReference>
<protein>
    <recommendedName>
        <fullName evidence="3">Transmembrane protein</fullName>
    </recommendedName>
</protein>
<dbReference type="GeneID" id="5029241"/>
<dbReference type="OMA" id="INECSTY"/>
<keyword evidence="2" id="KW-1185">Reference proteome</keyword>
<evidence type="ECO:0000313" key="1">
    <source>
        <dbReference type="EMBL" id="CAK76059.1"/>
    </source>
</evidence>
<dbReference type="KEGG" id="ptm:GSPATT00039097001"/>
<organism evidence="1 2">
    <name type="scientific">Paramecium tetraurelia</name>
    <dbReference type="NCBI Taxonomy" id="5888"/>
    <lineage>
        <taxon>Eukaryota</taxon>
        <taxon>Sar</taxon>
        <taxon>Alveolata</taxon>
        <taxon>Ciliophora</taxon>
        <taxon>Intramacronucleata</taxon>
        <taxon>Oligohymenophorea</taxon>
        <taxon>Peniculida</taxon>
        <taxon>Parameciidae</taxon>
        <taxon>Paramecium</taxon>
    </lineage>
</organism>
<accession>A0CZ42</accession>
<dbReference type="RefSeq" id="XP_001443456.1">
    <property type="nucleotide sequence ID" value="XM_001443419.1"/>
</dbReference>
<dbReference type="OrthoDB" id="10603536at2759"/>
<dbReference type="Proteomes" id="UP000000600">
    <property type="component" value="Unassembled WGS sequence"/>
</dbReference>
<evidence type="ECO:0000313" key="2">
    <source>
        <dbReference type="Proteomes" id="UP000000600"/>
    </source>
</evidence>
<dbReference type="AlphaFoldDB" id="A0CZ42"/>
<dbReference type="PANTHER" id="PTHR39767:SF2">
    <property type="entry name" value="CHROMOSOME UNDETERMINED SCAFFOLD_1, WHOLE GENOME SHOTGUN SEQUENCE"/>
    <property type="match status" value="1"/>
</dbReference>
<dbReference type="EMBL" id="CT868220">
    <property type="protein sequence ID" value="CAK76059.1"/>
    <property type="molecule type" value="Genomic_DNA"/>
</dbReference>
<sequence>MLEKIYTHILTSQAIQLNKISYFLILCQILAYAQSKPIYEDLISDFKDTWIAYLNPNCGNRYFKADCNAYKVLLINECSTYEYHHLIFRTLELQPHYELTLKLTFLMEMHSVYPEFIVYIDGRIEHQKIYDNWGYSNISCNTQSQNYALFPISITIQHSSSSVIIAMIAQKGNWGITQFQISIQECSIACDSCNSNGCLNQEMLLQSFNSQHFNVISTEEGWQSQGIAVTQIQECFGINFYATSGDHLVKVFDLDQHYAISFQLKLLIFKFKLNINIYLY</sequence>
<dbReference type="InParanoid" id="A0CZ42"/>